<evidence type="ECO:0000313" key="1">
    <source>
        <dbReference type="EMBL" id="CUH77395.1"/>
    </source>
</evidence>
<keyword evidence="2" id="KW-1185">Reference proteome</keyword>
<reference evidence="1 2" key="1">
    <citation type="submission" date="2015-09" db="EMBL/GenBank/DDBJ databases">
        <authorList>
            <consortium name="Swine Surveillance"/>
        </authorList>
    </citation>
    <scope>NUCLEOTIDE SEQUENCE [LARGE SCALE GENOMIC DNA]</scope>
    <source>
        <strain evidence="1 2">CECT 7557</strain>
    </source>
</reference>
<organism evidence="1 2">
    <name type="scientific">Tritonibacter multivorans</name>
    <dbReference type="NCBI Taxonomy" id="928856"/>
    <lineage>
        <taxon>Bacteria</taxon>
        <taxon>Pseudomonadati</taxon>
        <taxon>Pseudomonadota</taxon>
        <taxon>Alphaproteobacteria</taxon>
        <taxon>Rhodobacterales</taxon>
        <taxon>Paracoccaceae</taxon>
        <taxon>Tritonibacter</taxon>
    </lineage>
</organism>
<name>A0A0P1G6N4_9RHOB</name>
<gene>
    <name evidence="1" type="ORF">TRM7557_01350</name>
</gene>
<sequence>MWKTASSVILVVVVSTALLGCGRVQNSVREGPQTMDPLAGAYTEASATASQ</sequence>
<dbReference type="RefSeq" id="WP_165592423.1">
    <property type="nucleotide sequence ID" value="NZ_CYSD01000020.1"/>
</dbReference>
<dbReference type="STRING" id="928856.SAMN04488049_1116"/>
<dbReference type="PROSITE" id="PS51257">
    <property type="entry name" value="PROKAR_LIPOPROTEIN"/>
    <property type="match status" value="1"/>
</dbReference>
<dbReference type="Proteomes" id="UP000052022">
    <property type="component" value="Unassembled WGS sequence"/>
</dbReference>
<protein>
    <submittedName>
        <fullName evidence="1">Uncharacterized protein</fullName>
    </submittedName>
</protein>
<proteinExistence type="predicted"/>
<dbReference type="EMBL" id="CYSD01000020">
    <property type="protein sequence ID" value="CUH77395.1"/>
    <property type="molecule type" value="Genomic_DNA"/>
</dbReference>
<dbReference type="AlphaFoldDB" id="A0A0P1G6N4"/>
<accession>A0A0P1G6N4</accession>
<evidence type="ECO:0000313" key="2">
    <source>
        <dbReference type="Proteomes" id="UP000052022"/>
    </source>
</evidence>